<keyword evidence="6 10" id="KW-0418">Kinase</keyword>
<evidence type="ECO:0000256" key="8">
    <source>
        <dbReference type="ARBA" id="ARBA00032386"/>
    </source>
</evidence>
<evidence type="ECO:0000256" key="1">
    <source>
        <dbReference type="ARBA" id="ARBA00006479"/>
    </source>
</evidence>
<keyword evidence="7" id="KW-0067">ATP-binding</keyword>
<dbReference type="RefSeq" id="WP_143913116.1">
    <property type="nucleotide sequence ID" value="NZ_VLNT01000006.1"/>
</dbReference>
<evidence type="ECO:0000313" key="10">
    <source>
        <dbReference type="EMBL" id="TSD63062.1"/>
    </source>
</evidence>
<evidence type="ECO:0000256" key="9">
    <source>
        <dbReference type="SAM" id="MobiDB-lite"/>
    </source>
</evidence>
<keyword evidence="11" id="KW-1185">Reference proteome</keyword>
<dbReference type="CDD" id="cd24061">
    <property type="entry name" value="ASKHA_NBD_ROK_SgGLK-like"/>
    <property type="match status" value="1"/>
</dbReference>
<organism evidence="10 11">
    <name type="scientific">Aeromicrobium piscarium</name>
    <dbReference type="NCBI Taxonomy" id="2590901"/>
    <lineage>
        <taxon>Bacteria</taxon>
        <taxon>Bacillati</taxon>
        <taxon>Actinomycetota</taxon>
        <taxon>Actinomycetes</taxon>
        <taxon>Propionibacteriales</taxon>
        <taxon>Nocardioidaceae</taxon>
        <taxon>Aeromicrobium</taxon>
    </lineage>
</organism>
<dbReference type="NCBIfam" id="TIGR00744">
    <property type="entry name" value="ROK_glcA_fam"/>
    <property type="match status" value="1"/>
</dbReference>
<evidence type="ECO:0000313" key="11">
    <source>
        <dbReference type="Proteomes" id="UP000316988"/>
    </source>
</evidence>
<evidence type="ECO:0000256" key="2">
    <source>
        <dbReference type="ARBA" id="ARBA00012323"/>
    </source>
</evidence>
<dbReference type="GO" id="GO:0006096">
    <property type="term" value="P:glycolytic process"/>
    <property type="evidence" value="ECO:0007669"/>
    <property type="project" value="InterPro"/>
</dbReference>
<dbReference type="PROSITE" id="PS01125">
    <property type="entry name" value="ROK"/>
    <property type="match status" value="1"/>
</dbReference>
<dbReference type="GO" id="GO:0005737">
    <property type="term" value="C:cytoplasm"/>
    <property type="evidence" value="ECO:0007669"/>
    <property type="project" value="InterPro"/>
</dbReference>
<comment type="caution">
    <text evidence="10">The sequence shown here is derived from an EMBL/GenBank/DDBJ whole genome shotgun (WGS) entry which is preliminary data.</text>
</comment>
<dbReference type="InterPro" id="IPR043129">
    <property type="entry name" value="ATPase_NBD"/>
</dbReference>
<dbReference type="Proteomes" id="UP000316988">
    <property type="component" value="Unassembled WGS sequence"/>
</dbReference>
<evidence type="ECO:0000256" key="7">
    <source>
        <dbReference type="ARBA" id="ARBA00022840"/>
    </source>
</evidence>
<evidence type="ECO:0000256" key="5">
    <source>
        <dbReference type="ARBA" id="ARBA00022741"/>
    </source>
</evidence>
<dbReference type="Pfam" id="PF00480">
    <property type="entry name" value="ROK"/>
    <property type="match status" value="1"/>
</dbReference>
<name>A0A554S9S7_9ACTN</name>
<gene>
    <name evidence="10" type="ORF">FNM00_09015</name>
</gene>
<dbReference type="OrthoDB" id="9810372at2"/>
<dbReference type="InterPro" id="IPR000600">
    <property type="entry name" value="ROK"/>
</dbReference>
<reference evidence="10 11" key="1">
    <citation type="submission" date="2019-07" db="EMBL/GenBank/DDBJ databases">
        <authorList>
            <person name="Zhao L.H."/>
        </authorList>
    </citation>
    <scope>NUCLEOTIDE SEQUENCE [LARGE SCALE GENOMIC DNA]</scope>
    <source>
        <strain evidence="10 11">Co35</strain>
    </source>
</reference>
<keyword evidence="5" id="KW-0547">Nucleotide-binding</keyword>
<keyword evidence="4 10" id="KW-0808">Transferase</keyword>
<dbReference type="InterPro" id="IPR049874">
    <property type="entry name" value="ROK_cs"/>
</dbReference>
<proteinExistence type="inferred from homology"/>
<evidence type="ECO:0000256" key="4">
    <source>
        <dbReference type="ARBA" id="ARBA00022679"/>
    </source>
</evidence>
<dbReference type="PANTHER" id="PTHR18964:SF173">
    <property type="entry name" value="GLUCOKINASE"/>
    <property type="match status" value="1"/>
</dbReference>
<comment type="similarity">
    <text evidence="1">Belongs to the ROK (NagC/XylR) family.</text>
</comment>
<dbReference type="AlphaFoldDB" id="A0A554S9S7"/>
<accession>A0A554S9S7</accession>
<dbReference type="SUPFAM" id="SSF53067">
    <property type="entry name" value="Actin-like ATPase domain"/>
    <property type="match status" value="1"/>
</dbReference>
<dbReference type="GO" id="GO:0004340">
    <property type="term" value="F:glucokinase activity"/>
    <property type="evidence" value="ECO:0007669"/>
    <property type="project" value="UniProtKB-EC"/>
</dbReference>
<dbReference type="EC" id="2.7.1.2" evidence="2"/>
<sequence>MADRLAIGIDIGGTKIAAGVVDEDGRLLAQSRRETPTTDPVAMVDAIAEITAEFREDWPVRALGVGAAGYVDASQSTVVFSPHLAWRHEPLRDAIARRTRLPVLVDNDANASGWAEWRFGAAQNEADLVMVTLGTGIGGAIVIDGQPYRGHFGIAGEFGHMQVVPDGRPCECGNSGCWEQYASGRVLQRRAQAAVEEGTSFGAALLAAADGNRARVDGTLVGRFAAQGEEEAVAWLTEVGDWLGVGLANVAAALDPGVFVVGGGVSANGDLLLGPARAAFGRSLTGRGYRAEARIVGAHLGPEAGLIGAADMARITARRRRLASPGARVRVRGAARTARPPRRSRRPSAEQ</sequence>
<evidence type="ECO:0000256" key="6">
    <source>
        <dbReference type="ARBA" id="ARBA00022777"/>
    </source>
</evidence>
<feature type="compositionally biased region" description="Basic residues" evidence="9">
    <location>
        <begin position="329"/>
        <end position="351"/>
    </location>
</feature>
<protein>
    <recommendedName>
        <fullName evidence="3">Glucokinase</fullName>
        <ecNumber evidence="2">2.7.1.2</ecNumber>
    </recommendedName>
    <alternativeName>
        <fullName evidence="8">Glucose kinase</fullName>
    </alternativeName>
</protein>
<dbReference type="PANTHER" id="PTHR18964">
    <property type="entry name" value="ROK (REPRESSOR, ORF, KINASE) FAMILY"/>
    <property type="match status" value="1"/>
</dbReference>
<dbReference type="InterPro" id="IPR004654">
    <property type="entry name" value="ROK_glcA"/>
</dbReference>
<evidence type="ECO:0000256" key="3">
    <source>
        <dbReference type="ARBA" id="ARBA00014701"/>
    </source>
</evidence>
<dbReference type="EMBL" id="VLNT01000006">
    <property type="protein sequence ID" value="TSD63062.1"/>
    <property type="molecule type" value="Genomic_DNA"/>
</dbReference>
<dbReference type="GO" id="GO:0005524">
    <property type="term" value="F:ATP binding"/>
    <property type="evidence" value="ECO:0007669"/>
    <property type="project" value="UniProtKB-KW"/>
</dbReference>
<feature type="region of interest" description="Disordered" evidence="9">
    <location>
        <begin position="323"/>
        <end position="351"/>
    </location>
</feature>
<dbReference type="Gene3D" id="3.30.420.40">
    <property type="match status" value="2"/>
</dbReference>